<dbReference type="Pfam" id="PF00581">
    <property type="entry name" value="Rhodanese"/>
    <property type="match status" value="1"/>
</dbReference>
<evidence type="ECO:0000313" key="8">
    <source>
        <dbReference type="Proteomes" id="UP000294796"/>
    </source>
</evidence>
<proteinExistence type="predicted"/>
<dbReference type="PROSITE" id="PS50206">
    <property type="entry name" value="RHODANESE_3"/>
    <property type="match status" value="1"/>
</dbReference>
<evidence type="ECO:0000259" key="6">
    <source>
        <dbReference type="PROSITE" id="PS50206"/>
    </source>
</evidence>
<dbReference type="CDD" id="cd00158">
    <property type="entry name" value="RHOD"/>
    <property type="match status" value="1"/>
</dbReference>
<dbReference type="InterPro" id="IPR036873">
    <property type="entry name" value="Rhodanese-like_dom_sf"/>
</dbReference>
<accession>A0A4R5TRS0</accession>
<evidence type="ECO:0000256" key="5">
    <source>
        <dbReference type="ARBA" id="ARBA00023284"/>
    </source>
</evidence>
<evidence type="ECO:0000256" key="4">
    <source>
        <dbReference type="ARBA" id="ARBA00023014"/>
    </source>
</evidence>
<feature type="domain" description="Rhodanese" evidence="6">
    <location>
        <begin position="219"/>
        <end position="307"/>
    </location>
</feature>
<reference evidence="7 8" key="1">
    <citation type="submission" date="2019-03" db="EMBL/GenBank/DDBJ databases">
        <title>Luteimonas zhaokaii sp.nov., isolated from the rectal contents of Plateau pika in Yushu, Qinghai Province, China.</title>
        <authorList>
            <person name="Zhang G."/>
        </authorList>
    </citation>
    <scope>NUCLEOTIDE SEQUENCE [LARGE SCALE GENOMIC DNA]</scope>
    <source>
        <strain evidence="7 8">B9</strain>
    </source>
</reference>
<dbReference type="Proteomes" id="UP000294796">
    <property type="component" value="Unassembled WGS sequence"/>
</dbReference>
<evidence type="ECO:0000313" key="7">
    <source>
        <dbReference type="EMBL" id="TDK21091.1"/>
    </source>
</evidence>
<dbReference type="InterPro" id="IPR001763">
    <property type="entry name" value="Rhodanese-like_dom"/>
</dbReference>
<keyword evidence="1" id="KW-0001">2Fe-2S</keyword>
<dbReference type="PANTHER" id="PTHR10293">
    <property type="entry name" value="GLUTAREDOXIN FAMILY MEMBER"/>
    <property type="match status" value="1"/>
</dbReference>
<dbReference type="SUPFAM" id="SSF52833">
    <property type="entry name" value="Thioredoxin-like"/>
    <property type="match status" value="1"/>
</dbReference>
<gene>
    <name evidence="7" type="primary">grxD</name>
    <name evidence="7" type="ORF">E2F46_15455</name>
</gene>
<evidence type="ECO:0000256" key="2">
    <source>
        <dbReference type="ARBA" id="ARBA00022723"/>
    </source>
</evidence>
<keyword evidence="5" id="KW-0676">Redox-active center</keyword>
<organism evidence="7 8">
    <name type="scientific">Luteimonas aestuarii</name>
    <dbReference type="NCBI Taxonomy" id="453837"/>
    <lineage>
        <taxon>Bacteria</taxon>
        <taxon>Pseudomonadati</taxon>
        <taxon>Pseudomonadota</taxon>
        <taxon>Gammaproteobacteria</taxon>
        <taxon>Lysobacterales</taxon>
        <taxon>Lysobacteraceae</taxon>
        <taxon>Luteimonas</taxon>
    </lineage>
</organism>
<dbReference type="EMBL" id="SMTF01000017">
    <property type="protein sequence ID" value="TDK21091.1"/>
    <property type="molecule type" value="Genomic_DNA"/>
</dbReference>
<name>A0A4R5TRS0_9GAMM</name>
<dbReference type="GO" id="GO:0046872">
    <property type="term" value="F:metal ion binding"/>
    <property type="evidence" value="ECO:0007669"/>
    <property type="project" value="UniProtKB-KW"/>
</dbReference>
<dbReference type="GO" id="GO:0051537">
    <property type="term" value="F:2 iron, 2 sulfur cluster binding"/>
    <property type="evidence" value="ECO:0007669"/>
    <property type="project" value="UniProtKB-KW"/>
</dbReference>
<dbReference type="PANTHER" id="PTHR10293:SF16">
    <property type="entry name" value="GLUTAREDOXIN-RELATED PROTEIN 5, MITOCHONDRIAL"/>
    <property type="match status" value="1"/>
</dbReference>
<dbReference type="CDD" id="cd03028">
    <property type="entry name" value="GRX_PICOT_like"/>
    <property type="match status" value="1"/>
</dbReference>
<dbReference type="SUPFAM" id="SSF52821">
    <property type="entry name" value="Rhodanese/Cell cycle control phosphatase"/>
    <property type="match status" value="1"/>
</dbReference>
<dbReference type="AlphaFoldDB" id="A0A4R5TRS0"/>
<dbReference type="Gene3D" id="3.40.30.10">
    <property type="entry name" value="Glutaredoxin"/>
    <property type="match status" value="1"/>
</dbReference>
<sequence>MSLDPALRARIDALLQANPAVLFMKGSPQAPQCGFSAKAVSALDALGAEYAHIDVLQDGEIREGIKAYGDWPTIPQLYIGGELVGGSDIILQMLNSGELHTALGLPQPDRTPPSITITAPALAMLKQAIDDAGGEVAVQVDVDRNFRTRLNLAPADADAVATTIDGVRVQFDLAGARRAEGMTIDFADDMRGRGLVIENPNAPKPVQGITPADADVRVAAGTLLLVDVRPADERAIASVNRDFRTFDGDGIQQLQALPKDTALAFLCHSGGRSAQAAEQFRTLGFGNVFNVEGGIDAWAQTVDTSVPRY</sequence>
<evidence type="ECO:0000256" key="1">
    <source>
        <dbReference type="ARBA" id="ARBA00022714"/>
    </source>
</evidence>
<keyword evidence="2" id="KW-0479">Metal-binding</keyword>
<dbReference type="Gene3D" id="2.60.300.12">
    <property type="entry name" value="HesB-like domain"/>
    <property type="match status" value="1"/>
</dbReference>
<dbReference type="Gene3D" id="3.40.250.10">
    <property type="entry name" value="Rhodanese-like domain"/>
    <property type="match status" value="1"/>
</dbReference>
<dbReference type="InterPro" id="IPR033658">
    <property type="entry name" value="GRX_PICOT-like"/>
</dbReference>
<keyword evidence="4" id="KW-0411">Iron-sulfur</keyword>
<keyword evidence="8" id="KW-1185">Reference proteome</keyword>
<dbReference type="SMART" id="SM00450">
    <property type="entry name" value="RHOD"/>
    <property type="match status" value="1"/>
</dbReference>
<dbReference type="Pfam" id="PF00462">
    <property type="entry name" value="Glutaredoxin"/>
    <property type="match status" value="1"/>
</dbReference>
<comment type="caution">
    <text evidence="7">The sequence shown here is derived from an EMBL/GenBank/DDBJ whole genome shotgun (WGS) entry which is preliminary data.</text>
</comment>
<dbReference type="InterPro" id="IPR036249">
    <property type="entry name" value="Thioredoxin-like_sf"/>
</dbReference>
<dbReference type="InterPro" id="IPR004480">
    <property type="entry name" value="Monothiol_GRX-rel"/>
</dbReference>
<protein>
    <submittedName>
        <fullName evidence="7">Grx4 family monothiol glutaredoxin</fullName>
    </submittedName>
</protein>
<dbReference type="PROSITE" id="PS51354">
    <property type="entry name" value="GLUTAREDOXIN_2"/>
    <property type="match status" value="1"/>
</dbReference>
<dbReference type="InterPro" id="IPR002109">
    <property type="entry name" value="Glutaredoxin"/>
</dbReference>
<dbReference type="RefSeq" id="WP_133323483.1">
    <property type="nucleotide sequence ID" value="NZ_SMTF01000017.1"/>
</dbReference>
<evidence type="ECO:0000256" key="3">
    <source>
        <dbReference type="ARBA" id="ARBA00023004"/>
    </source>
</evidence>
<dbReference type="OrthoDB" id="9804115at2"/>
<dbReference type="InterPro" id="IPR035903">
    <property type="entry name" value="HesB-like_dom_sf"/>
</dbReference>
<dbReference type="NCBIfam" id="TIGR00365">
    <property type="entry name" value="Grx4 family monothiol glutaredoxin"/>
    <property type="match status" value="1"/>
</dbReference>
<dbReference type="SUPFAM" id="SSF89360">
    <property type="entry name" value="HesB-like domain"/>
    <property type="match status" value="1"/>
</dbReference>
<keyword evidence="3" id="KW-0408">Iron</keyword>